<dbReference type="AlphaFoldDB" id="A0AAU9MSS8"/>
<protein>
    <submittedName>
        <fullName evidence="1">Uncharacterized protein</fullName>
    </submittedName>
</protein>
<sequence>MVSMTADICIKRHGGATKSRKGSKWQIWTTDQTILPATRKQRSTTKMVEHDDSDQRAKIIITSTITHRSILLPPSQPLITQPPSNASVLSSSSSSLTTDLDLRSEIYTKERKKNEEEGRFLYSCTIHCSVYIWNDVDWLSSSGNSYEDEA</sequence>
<name>A0AAU9MSS8_9ASTR</name>
<evidence type="ECO:0000313" key="2">
    <source>
        <dbReference type="Proteomes" id="UP001157418"/>
    </source>
</evidence>
<keyword evidence="2" id="KW-1185">Reference proteome</keyword>
<organism evidence="1 2">
    <name type="scientific">Lactuca virosa</name>
    <dbReference type="NCBI Taxonomy" id="75947"/>
    <lineage>
        <taxon>Eukaryota</taxon>
        <taxon>Viridiplantae</taxon>
        <taxon>Streptophyta</taxon>
        <taxon>Embryophyta</taxon>
        <taxon>Tracheophyta</taxon>
        <taxon>Spermatophyta</taxon>
        <taxon>Magnoliopsida</taxon>
        <taxon>eudicotyledons</taxon>
        <taxon>Gunneridae</taxon>
        <taxon>Pentapetalae</taxon>
        <taxon>asterids</taxon>
        <taxon>campanulids</taxon>
        <taxon>Asterales</taxon>
        <taxon>Asteraceae</taxon>
        <taxon>Cichorioideae</taxon>
        <taxon>Cichorieae</taxon>
        <taxon>Lactucinae</taxon>
        <taxon>Lactuca</taxon>
    </lineage>
</organism>
<reference evidence="1 2" key="1">
    <citation type="submission" date="2022-01" db="EMBL/GenBank/DDBJ databases">
        <authorList>
            <person name="Xiong W."/>
            <person name="Schranz E."/>
        </authorList>
    </citation>
    <scope>NUCLEOTIDE SEQUENCE [LARGE SCALE GENOMIC DNA]</scope>
</reference>
<gene>
    <name evidence="1" type="ORF">LVIROSA_LOCUS14656</name>
</gene>
<comment type="caution">
    <text evidence="1">The sequence shown here is derived from an EMBL/GenBank/DDBJ whole genome shotgun (WGS) entry which is preliminary data.</text>
</comment>
<dbReference type="Proteomes" id="UP001157418">
    <property type="component" value="Unassembled WGS sequence"/>
</dbReference>
<proteinExistence type="predicted"/>
<accession>A0AAU9MSS8</accession>
<dbReference type="EMBL" id="CAKMRJ010002223">
    <property type="protein sequence ID" value="CAH1427668.1"/>
    <property type="molecule type" value="Genomic_DNA"/>
</dbReference>
<evidence type="ECO:0000313" key="1">
    <source>
        <dbReference type="EMBL" id="CAH1427668.1"/>
    </source>
</evidence>